<dbReference type="InterPro" id="IPR027417">
    <property type="entry name" value="P-loop_NTPase"/>
</dbReference>
<name>A0A8S8X955_9PROT</name>
<dbReference type="AlphaFoldDB" id="A0A8S8X955"/>
<feature type="region of interest" description="Disordered" evidence="1">
    <location>
        <begin position="1"/>
        <end position="21"/>
    </location>
</feature>
<dbReference type="PANTHER" id="PTHR32309:SF31">
    <property type="entry name" value="CAPSULAR EXOPOLYSACCHARIDE FAMILY"/>
    <property type="match status" value="1"/>
</dbReference>
<evidence type="ECO:0000256" key="1">
    <source>
        <dbReference type="SAM" id="MobiDB-lite"/>
    </source>
</evidence>
<accession>A0A8S8X955</accession>
<proteinExistence type="predicted"/>
<comment type="caution">
    <text evidence="2">The sequence shown here is derived from an EMBL/GenBank/DDBJ whole genome shotgun (WGS) entry which is preliminary data.</text>
</comment>
<dbReference type="Gene3D" id="3.40.50.300">
    <property type="entry name" value="P-loop containing nucleotide triphosphate hydrolases"/>
    <property type="match status" value="1"/>
</dbReference>
<dbReference type="EMBL" id="BOPV01000001">
    <property type="protein sequence ID" value="GIL38079.1"/>
    <property type="molecule type" value="Genomic_DNA"/>
</dbReference>
<dbReference type="InterPro" id="IPR050445">
    <property type="entry name" value="Bact_polysacc_biosynth/exp"/>
</dbReference>
<dbReference type="PANTHER" id="PTHR32309">
    <property type="entry name" value="TYROSINE-PROTEIN KINASE"/>
    <property type="match status" value="1"/>
</dbReference>
<dbReference type="RefSeq" id="WP_420241001.1">
    <property type="nucleotide sequence ID" value="NZ_BOPV01000001.1"/>
</dbReference>
<evidence type="ECO:0000313" key="2">
    <source>
        <dbReference type="EMBL" id="GIL38079.1"/>
    </source>
</evidence>
<evidence type="ECO:0008006" key="4">
    <source>
        <dbReference type="Google" id="ProtNLM"/>
    </source>
</evidence>
<keyword evidence="3" id="KW-1185">Reference proteome</keyword>
<feature type="compositionally biased region" description="Polar residues" evidence="1">
    <location>
        <begin position="1"/>
        <end position="15"/>
    </location>
</feature>
<sequence length="231" mass="24972">MSSIAPTNITTAGETTSDENLDAAQHDELLRLFNRVDALLDTNPGRTVLLVGPSAGVGASSVARGLAAIAAERQGSKVLFLDADTTKDRNQDDPRARGLIGCLERGDDPLRAIVPATESSHGRAYDFARLIDVALPRGHALPPGLIERALQALRNEYRWVVIDAAPLQAAAETMPIARLADAVAIVVEAETTRIPVTQRLLQELKLGGANPIGIVLNKRRFYIPSWIYRRL</sequence>
<evidence type="ECO:0000313" key="3">
    <source>
        <dbReference type="Proteomes" id="UP000681075"/>
    </source>
</evidence>
<protein>
    <recommendedName>
        <fullName evidence="4">AAA domain-containing protein</fullName>
    </recommendedName>
</protein>
<gene>
    <name evidence="2" type="ORF">TMPK1_03160</name>
</gene>
<dbReference type="SUPFAM" id="SSF52540">
    <property type="entry name" value="P-loop containing nucleoside triphosphate hydrolases"/>
    <property type="match status" value="1"/>
</dbReference>
<reference evidence="2" key="1">
    <citation type="submission" date="2021-02" db="EMBL/GenBank/DDBJ databases">
        <title>Genome sequence of Rhodospirillales sp. strain TMPK1 isolated from soil.</title>
        <authorList>
            <person name="Nakai R."/>
            <person name="Kusada H."/>
            <person name="Tamaki H."/>
        </authorList>
    </citation>
    <scope>NUCLEOTIDE SEQUENCE</scope>
    <source>
        <strain evidence="2">TMPK1</strain>
    </source>
</reference>
<dbReference type="Proteomes" id="UP000681075">
    <property type="component" value="Unassembled WGS sequence"/>
</dbReference>
<organism evidence="2 3">
    <name type="scientific">Roseiterribacter gracilis</name>
    <dbReference type="NCBI Taxonomy" id="2812848"/>
    <lineage>
        <taxon>Bacteria</taxon>
        <taxon>Pseudomonadati</taxon>
        <taxon>Pseudomonadota</taxon>
        <taxon>Alphaproteobacteria</taxon>
        <taxon>Rhodospirillales</taxon>
        <taxon>Roseiterribacteraceae</taxon>
        <taxon>Roseiterribacter</taxon>
    </lineage>
</organism>